<gene>
    <name evidence="2" type="ORF">LTR78_000092</name>
</gene>
<comment type="caution">
    <text evidence="2">The sequence shown here is derived from an EMBL/GenBank/DDBJ whole genome shotgun (WGS) entry which is preliminary data.</text>
</comment>
<proteinExistence type="predicted"/>
<dbReference type="InterPro" id="IPR036397">
    <property type="entry name" value="RNaseH_sf"/>
</dbReference>
<organism evidence="2 3">
    <name type="scientific">Recurvomyces mirabilis</name>
    <dbReference type="NCBI Taxonomy" id="574656"/>
    <lineage>
        <taxon>Eukaryota</taxon>
        <taxon>Fungi</taxon>
        <taxon>Dikarya</taxon>
        <taxon>Ascomycota</taxon>
        <taxon>Pezizomycotina</taxon>
        <taxon>Dothideomycetes</taxon>
        <taxon>Dothideomycetidae</taxon>
        <taxon>Mycosphaerellales</taxon>
        <taxon>Teratosphaeriaceae</taxon>
        <taxon>Recurvomyces</taxon>
    </lineage>
</organism>
<dbReference type="AlphaFoldDB" id="A0AAE1C699"/>
<evidence type="ECO:0000313" key="2">
    <source>
        <dbReference type="EMBL" id="KAK3679716.1"/>
    </source>
</evidence>
<evidence type="ECO:0000313" key="3">
    <source>
        <dbReference type="Proteomes" id="UP001274830"/>
    </source>
</evidence>
<name>A0AAE1C699_9PEZI</name>
<evidence type="ECO:0000256" key="1">
    <source>
        <dbReference type="SAM" id="MobiDB-lite"/>
    </source>
</evidence>
<dbReference type="Proteomes" id="UP001274830">
    <property type="component" value="Unassembled WGS sequence"/>
</dbReference>
<feature type="compositionally biased region" description="Basic residues" evidence="1">
    <location>
        <begin position="213"/>
        <end position="233"/>
    </location>
</feature>
<dbReference type="EMBL" id="JAUTXT010000001">
    <property type="protein sequence ID" value="KAK3679716.1"/>
    <property type="molecule type" value="Genomic_DNA"/>
</dbReference>
<feature type="compositionally biased region" description="Low complexity" evidence="1">
    <location>
        <begin position="234"/>
        <end position="243"/>
    </location>
</feature>
<reference evidence="2" key="1">
    <citation type="submission" date="2023-07" db="EMBL/GenBank/DDBJ databases">
        <title>Black Yeasts Isolated from many extreme environments.</title>
        <authorList>
            <person name="Coleine C."/>
            <person name="Stajich J.E."/>
            <person name="Selbmann L."/>
        </authorList>
    </citation>
    <scope>NUCLEOTIDE SEQUENCE</scope>
    <source>
        <strain evidence="2">CCFEE 5485</strain>
    </source>
</reference>
<feature type="compositionally biased region" description="Basic and acidic residues" evidence="1">
    <location>
        <begin position="202"/>
        <end position="212"/>
    </location>
</feature>
<protein>
    <submittedName>
        <fullName evidence="2">Uncharacterized protein</fullName>
    </submittedName>
</protein>
<dbReference type="SUPFAM" id="SSF53098">
    <property type="entry name" value="Ribonuclease H-like"/>
    <property type="match status" value="1"/>
</dbReference>
<dbReference type="InterPro" id="IPR012337">
    <property type="entry name" value="RNaseH-like_sf"/>
</dbReference>
<feature type="region of interest" description="Disordered" evidence="1">
    <location>
        <begin position="202"/>
        <end position="243"/>
    </location>
</feature>
<keyword evidence="3" id="KW-1185">Reference proteome</keyword>
<dbReference type="Gene3D" id="3.30.420.10">
    <property type="entry name" value="Ribonuclease H-like superfamily/Ribonuclease H"/>
    <property type="match status" value="1"/>
</dbReference>
<sequence>MTVTTISYAAYEAAQWEAFHWREQNPSRATQTYPLYSLLLPGEPCFVDIEFQNYLVDGRGPQKHRVGRIAILNTRGDVVLDAYAVYNNEDNVKKCFGPIYWQEMFGVTKRDLIVGNGAIWASNVERWAANIFKDRIVVMHGGKHDRSAFYLTPNFFDTSTIVDTQKLYYYEQSNGTPGLKTLAARILGRGHPYDRAAAQAKLDAEKATDARKAARSLKKPTGSQKKKAARAKKMAGTAQATKA</sequence>
<dbReference type="GO" id="GO:0003676">
    <property type="term" value="F:nucleic acid binding"/>
    <property type="evidence" value="ECO:0007669"/>
    <property type="project" value="InterPro"/>
</dbReference>
<accession>A0AAE1C699</accession>